<organism evidence="2 3">
    <name type="scientific">Cannabis sativa</name>
    <name type="common">Hemp</name>
    <name type="synonym">Marijuana</name>
    <dbReference type="NCBI Taxonomy" id="3483"/>
    <lineage>
        <taxon>Eukaryota</taxon>
        <taxon>Viridiplantae</taxon>
        <taxon>Streptophyta</taxon>
        <taxon>Embryophyta</taxon>
        <taxon>Tracheophyta</taxon>
        <taxon>Spermatophyta</taxon>
        <taxon>Magnoliopsida</taxon>
        <taxon>eudicotyledons</taxon>
        <taxon>Gunneridae</taxon>
        <taxon>Pentapetalae</taxon>
        <taxon>rosids</taxon>
        <taxon>fabids</taxon>
        <taxon>Rosales</taxon>
        <taxon>Cannabaceae</taxon>
        <taxon>Cannabis</taxon>
    </lineage>
</organism>
<evidence type="ECO:0000313" key="2">
    <source>
        <dbReference type="EnsemblPlants" id="cds.evm.model.05.346"/>
    </source>
</evidence>
<protein>
    <submittedName>
        <fullName evidence="2">Uncharacterized protein</fullName>
    </submittedName>
</protein>
<evidence type="ECO:0000313" key="3">
    <source>
        <dbReference type="Proteomes" id="UP000596661"/>
    </source>
</evidence>
<dbReference type="AlphaFoldDB" id="A0A803PQ27"/>
<keyword evidence="3" id="KW-1185">Reference proteome</keyword>
<feature type="region of interest" description="Disordered" evidence="1">
    <location>
        <begin position="38"/>
        <end position="70"/>
    </location>
</feature>
<dbReference type="Gramene" id="evm.model.05.346">
    <property type="protein sequence ID" value="cds.evm.model.05.346"/>
    <property type="gene ID" value="evm.TU.05.346"/>
</dbReference>
<dbReference type="EMBL" id="UZAU01000415">
    <property type="status" value="NOT_ANNOTATED_CDS"/>
    <property type="molecule type" value="Genomic_DNA"/>
</dbReference>
<dbReference type="EnsemblPlants" id="evm.model.05.346">
    <property type="protein sequence ID" value="cds.evm.model.05.346"/>
    <property type="gene ID" value="evm.TU.05.346"/>
</dbReference>
<name>A0A803PQ27_CANSA</name>
<reference evidence="2" key="2">
    <citation type="submission" date="2021-03" db="UniProtKB">
        <authorList>
            <consortium name="EnsemblPlants"/>
        </authorList>
    </citation>
    <scope>IDENTIFICATION</scope>
</reference>
<accession>A0A803PQ27</accession>
<feature type="compositionally biased region" description="Basic and acidic residues" evidence="1">
    <location>
        <begin position="44"/>
        <end position="60"/>
    </location>
</feature>
<sequence length="70" mass="7216">MCSTDAPSGYEFGPGSGGLEFKSKACKARVRGQGPCLGTGLKSWGRDSRSDLGSESETRVEFGSGARVGV</sequence>
<evidence type="ECO:0000256" key="1">
    <source>
        <dbReference type="SAM" id="MobiDB-lite"/>
    </source>
</evidence>
<dbReference type="Proteomes" id="UP000596661">
    <property type="component" value="Chromosome 5"/>
</dbReference>
<proteinExistence type="predicted"/>
<reference evidence="2" key="1">
    <citation type="submission" date="2018-11" db="EMBL/GenBank/DDBJ databases">
        <authorList>
            <person name="Grassa J C."/>
        </authorList>
    </citation>
    <scope>NUCLEOTIDE SEQUENCE [LARGE SCALE GENOMIC DNA]</scope>
</reference>